<name>A0A3P6ELH6_BRAOL</name>
<evidence type="ECO:0000313" key="2">
    <source>
        <dbReference type="EMBL" id="VDD45457.1"/>
    </source>
</evidence>
<dbReference type="EMBL" id="LR031877">
    <property type="protein sequence ID" value="VDD45457.1"/>
    <property type="molecule type" value="Genomic_DNA"/>
</dbReference>
<sequence>MRQNRFRCYRNLLRSPSWPRQLLPPRRHTSVLSSASPPPRASRSHGGSGSRAGLVYVLQREESWVRREERDD</sequence>
<protein>
    <submittedName>
        <fullName evidence="2">Uncharacterized protein</fullName>
    </submittedName>
</protein>
<reference evidence="2" key="1">
    <citation type="submission" date="2018-11" db="EMBL/GenBank/DDBJ databases">
        <authorList>
            <consortium name="Genoscope - CEA"/>
            <person name="William W."/>
        </authorList>
    </citation>
    <scope>NUCLEOTIDE SEQUENCE</scope>
</reference>
<accession>A0A3P6ELH6</accession>
<gene>
    <name evidence="2" type="ORF">BOLC5T33004H</name>
</gene>
<feature type="region of interest" description="Disordered" evidence="1">
    <location>
        <begin position="19"/>
        <end position="54"/>
    </location>
</feature>
<evidence type="ECO:0000256" key="1">
    <source>
        <dbReference type="SAM" id="MobiDB-lite"/>
    </source>
</evidence>
<dbReference type="AlphaFoldDB" id="A0A3P6ELH6"/>
<organism evidence="2">
    <name type="scientific">Brassica oleracea</name>
    <name type="common">Wild cabbage</name>
    <dbReference type="NCBI Taxonomy" id="3712"/>
    <lineage>
        <taxon>Eukaryota</taxon>
        <taxon>Viridiplantae</taxon>
        <taxon>Streptophyta</taxon>
        <taxon>Embryophyta</taxon>
        <taxon>Tracheophyta</taxon>
        <taxon>Spermatophyta</taxon>
        <taxon>Magnoliopsida</taxon>
        <taxon>eudicotyledons</taxon>
        <taxon>Gunneridae</taxon>
        <taxon>Pentapetalae</taxon>
        <taxon>rosids</taxon>
        <taxon>malvids</taxon>
        <taxon>Brassicales</taxon>
        <taxon>Brassicaceae</taxon>
        <taxon>Brassiceae</taxon>
        <taxon>Brassica</taxon>
    </lineage>
</organism>
<proteinExistence type="predicted"/>